<evidence type="ECO:0000313" key="7">
    <source>
        <dbReference type="Proteomes" id="UP000183200"/>
    </source>
</evidence>
<reference evidence="7" key="1">
    <citation type="submission" date="2016-10" db="EMBL/GenBank/DDBJ databases">
        <authorList>
            <person name="Varghese N."/>
            <person name="Submissions S."/>
        </authorList>
    </citation>
    <scope>NUCLEOTIDE SEQUENCE [LARGE SCALE GENOMIC DNA]</scope>
    <source>
        <strain evidence="7">DSM 19110</strain>
    </source>
</reference>
<name>A0A1G9ZH76_9SPHI</name>
<comment type="subcellular location">
    <subcellularLocation>
        <location evidence="1">Cell outer membrane</location>
    </subcellularLocation>
</comment>
<sequence length="827" mass="92839">MWKNYVYMKTKIYTSLFLTLGLALVLFTSVKAQTTEIRGEISGKVLDEDQKAFPYATISLLNAKDSTAVKGTLTGDNGTYEFKGLNAGKYLVAIYVVGYKKTFKGPYAIGAERKLYEVGQVQLATDAKLLKGVEIVKQKPLIERQIDKTVLNIENSVLAAGNTALEILQKAPGVTVDKDGKISLRGKQGVNVMLDGKPTYLSADQLANLLRSTEGNAIQSIELITNPSAKYDAAGNSGIINIKLKKNRNYGTNGTASAGAGYGDNYKVNGSLNMNHREKKFNIFGNADYGFNKRFQETDIVRVNGTTANPTYFDQTSHTDIKRTNRNYKAGIDYFINDNNTLGFFLNGYHTNGDDAANVLTLIGDQPGKRDSSVVAPNTNLRKYTGITYNLNYKGTLDTLGQEISADMDYSRYYGKQNSVFNNMYKNASGQPLKPDYIFRNASPSIVKIWGGKVDYTLPINKAMKLDLGLKTSFVQTDNNFLFENFTNNQWASDPGKSNQFLYDENINAAYANLNKKFKSTTVQLGLRLEQTNSKGNSVTDQKVVKRDYINLFPSIFINQELSKDHEVGLSYSRRIDRPDYGSLNPFIYYLDLYSFRQGNPFLKPQYTNSFELSYSFKKSLNVTFGYSHTNDVMTDVLLTDTVKKTIFISVQNLAKQDSYNMNMSYPVQITKWWSSNNNLTVYYNKFQTPNLLGLPYESGRTSFNLNTSQTITLNSSTKFEWSGYYQSKQVYGTLLIAPQYGIDLGASKSFMDNKLSIKFAANDIFKLQKSQITSAIPSQKYVVNEKWESQVFRLTCTYRFGSKDIKGARQRSSSSEAEGRRVKSGR</sequence>
<dbReference type="EMBL" id="FNGY01000006">
    <property type="protein sequence ID" value="SDN19823.1"/>
    <property type="molecule type" value="Genomic_DNA"/>
</dbReference>
<dbReference type="STRING" id="430522.BFS30_15740"/>
<dbReference type="OrthoDB" id="606851at2"/>
<protein>
    <submittedName>
        <fullName evidence="6">Outer membrane receptor proteins, mostly Fe transport</fullName>
    </submittedName>
</protein>
<dbReference type="Pfam" id="PF14905">
    <property type="entry name" value="OMP_b-brl_3"/>
    <property type="match status" value="1"/>
</dbReference>
<dbReference type="Gene3D" id="2.60.40.1120">
    <property type="entry name" value="Carboxypeptidase-like, regulatory domain"/>
    <property type="match status" value="1"/>
</dbReference>
<dbReference type="PANTHER" id="PTHR40980:SF4">
    <property type="entry name" value="TONB-DEPENDENT RECEPTOR-LIKE BETA-BARREL DOMAIN-CONTAINING PROTEIN"/>
    <property type="match status" value="1"/>
</dbReference>
<dbReference type="Gene3D" id="2.170.130.10">
    <property type="entry name" value="TonB-dependent receptor, plug domain"/>
    <property type="match status" value="1"/>
</dbReference>
<accession>A0A1G9ZH76</accession>
<proteinExistence type="predicted"/>
<organism evidence="6 7">
    <name type="scientific">Pedobacter steynii</name>
    <dbReference type="NCBI Taxonomy" id="430522"/>
    <lineage>
        <taxon>Bacteria</taxon>
        <taxon>Pseudomonadati</taxon>
        <taxon>Bacteroidota</taxon>
        <taxon>Sphingobacteriia</taxon>
        <taxon>Sphingobacteriales</taxon>
        <taxon>Sphingobacteriaceae</taxon>
        <taxon>Pedobacter</taxon>
    </lineage>
</organism>
<feature type="domain" description="Outer membrane protein beta-barrel" evidence="5">
    <location>
        <begin position="396"/>
        <end position="799"/>
    </location>
</feature>
<dbReference type="PANTHER" id="PTHR40980">
    <property type="entry name" value="PLUG DOMAIN-CONTAINING PROTEIN"/>
    <property type="match status" value="1"/>
</dbReference>
<dbReference type="Proteomes" id="UP000183200">
    <property type="component" value="Unassembled WGS sequence"/>
</dbReference>
<dbReference type="InterPro" id="IPR041700">
    <property type="entry name" value="OMP_b-brl_3"/>
</dbReference>
<dbReference type="GO" id="GO:0009279">
    <property type="term" value="C:cell outer membrane"/>
    <property type="evidence" value="ECO:0007669"/>
    <property type="project" value="UniProtKB-SubCell"/>
</dbReference>
<evidence type="ECO:0000259" key="5">
    <source>
        <dbReference type="Pfam" id="PF14905"/>
    </source>
</evidence>
<dbReference type="InterPro" id="IPR036942">
    <property type="entry name" value="Beta-barrel_TonB_sf"/>
</dbReference>
<dbReference type="AlphaFoldDB" id="A0A1G9ZH76"/>
<dbReference type="Pfam" id="PF13620">
    <property type="entry name" value="CarboxypepD_reg"/>
    <property type="match status" value="1"/>
</dbReference>
<dbReference type="InterPro" id="IPR037066">
    <property type="entry name" value="Plug_dom_sf"/>
</dbReference>
<keyword evidence="6" id="KW-0675">Receptor</keyword>
<gene>
    <name evidence="6" type="ORF">SAMN05421820_106449</name>
</gene>
<feature type="region of interest" description="Disordered" evidence="4">
    <location>
        <begin position="807"/>
        <end position="827"/>
    </location>
</feature>
<evidence type="ECO:0000256" key="4">
    <source>
        <dbReference type="SAM" id="MobiDB-lite"/>
    </source>
</evidence>
<keyword evidence="3" id="KW-0998">Cell outer membrane</keyword>
<dbReference type="SUPFAM" id="SSF49478">
    <property type="entry name" value="Cna protein B-type domain"/>
    <property type="match status" value="1"/>
</dbReference>
<keyword evidence="7" id="KW-1185">Reference proteome</keyword>
<evidence type="ECO:0000256" key="1">
    <source>
        <dbReference type="ARBA" id="ARBA00004442"/>
    </source>
</evidence>
<evidence type="ECO:0000256" key="2">
    <source>
        <dbReference type="ARBA" id="ARBA00023136"/>
    </source>
</evidence>
<dbReference type="Gene3D" id="2.40.170.20">
    <property type="entry name" value="TonB-dependent receptor, beta-barrel domain"/>
    <property type="match status" value="1"/>
</dbReference>
<evidence type="ECO:0000313" key="6">
    <source>
        <dbReference type="EMBL" id="SDN19823.1"/>
    </source>
</evidence>
<keyword evidence="2" id="KW-0472">Membrane</keyword>
<dbReference type="SUPFAM" id="SSF56935">
    <property type="entry name" value="Porins"/>
    <property type="match status" value="1"/>
</dbReference>
<evidence type="ECO:0000256" key="3">
    <source>
        <dbReference type="ARBA" id="ARBA00023237"/>
    </source>
</evidence>
<feature type="compositionally biased region" description="Basic and acidic residues" evidence="4">
    <location>
        <begin position="818"/>
        <end position="827"/>
    </location>
</feature>